<proteinExistence type="predicted"/>
<accession>A0A5N5T1F4</accession>
<dbReference type="EMBL" id="SEYY01019030">
    <property type="protein sequence ID" value="KAB7498750.1"/>
    <property type="molecule type" value="Genomic_DNA"/>
</dbReference>
<evidence type="ECO:0000313" key="3">
    <source>
        <dbReference type="Proteomes" id="UP000326759"/>
    </source>
</evidence>
<dbReference type="OrthoDB" id="10587767at2759"/>
<reference evidence="2 3" key="1">
    <citation type="journal article" date="2019" name="PLoS Biol.">
        <title>Sex chromosomes control vertical transmission of feminizing Wolbachia symbionts in an isopod.</title>
        <authorList>
            <person name="Becking T."/>
            <person name="Chebbi M.A."/>
            <person name="Giraud I."/>
            <person name="Moumen B."/>
            <person name="Laverre T."/>
            <person name="Caubet Y."/>
            <person name="Peccoud J."/>
            <person name="Gilbert C."/>
            <person name="Cordaux R."/>
        </authorList>
    </citation>
    <scope>NUCLEOTIDE SEQUENCE [LARGE SCALE GENOMIC DNA]</scope>
    <source>
        <strain evidence="2">ANa2</strain>
        <tissue evidence="2">Whole body excluding digestive tract and cuticle</tissue>
    </source>
</reference>
<feature type="region of interest" description="Disordered" evidence="1">
    <location>
        <begin position="272"/>
        <end position="299"/>
    </location>
</feature>
<evidence type="ECO:0000313" key="2">
    <source>
        <dbReference type="EMBL" id="KAB7498750.1"/>
    </source>
</evidence>
<sequence>MANRERDCEMFSDLVNSIRSRLTKFCSDLRKLLSTPTLVKCYSINLASFLRQSNVYVYYGYNVLVNENVYQLDMDPKYHASYMEMNSSFQSSNLINPPKTHHLTNPYLSSTGSFYVASESLIVDSHKMIHENDIEYLYYKSLDIPRCDLILKEIRDHGVTKHSLNVVFDLLFKTTEDMTLSNSEELLPTTGVVSELRKNRISTETIVSGTTSNSTLSPYGVLRFQSFLDSPMHDDSYAQIPLSVVKEESGAIQEVTSERDEELVSESFVAREKESQMRDNSETISGCQSAEKTEPKRKNEEIFHNTVHASWKFIERC</sequence>
<keyword evidence="3" id="KW-1185">Reference proteome</keyword>
<dbReference type="Proteomes" id="UP000326759">
    <property type="component" value="Unassembled WGS sequence"/>
</dbReference>
<evidence type="ECO:0000256" key="1">
    <source>
        <dbReference type="SAM" id="MobiDB-lite"/>
    </source>
</evidence>
<name>A0A5N5T1F4_9CRUS</name>
<protein>
    <submittedName>
        <fullName evidence="2">Uncharacterized protein</fullName>
    </submittedName>
</protein>
<dbReference type="AlphaFoldDB" id="A0A5N5T1F4"/>
<organism evidence="2 3">
    <name type="scientific">Armadillidium nasatum</name>
    <dbReference type="NCBI Taxonomy" id="96803"/>
    <lineage>
        <taxon>Eukaryota</taxon>
        <taxon>Metazoa</taxon>
        <taxon>Ecdysozoa</taxon>
        <taxon>Arthropoda</taxon>
        <taxon>Crustacea</taxon>
        <taxon>Multicrustacea</taxon>
        <taxon>Malacostraca</taxon>
        <taxon>Eumalacostraca</taxon>
        <taxon>Peracarida</taxon>
        <taxon>Isopoda</taxon>
        <taxon>Oniscidea</taxon>
        <taxon>Crinocheta</taxon>
        <taxon>Armadillidiidae</taxon>
        <taxon>Armadillidium</taxon>
    </lineage>
</organism>
<feature type="compositionally biased region" description="Basic and acidic residues" evidence="1">
    <location>
        <begin position="272"/>
        <end position="281"/>
    </location>
</feature>
<gene>
    <name evidence="2" type="ORF">Anas_01718</name>
</gene>
<comment type="caution">
    <text evidence="2">The sequence shown here is derived from an EMBL/GenBank/DDBJ whole genome shotgun (WGS) entry which is preliminary data.</text>
</comment>